<feature type="transmembrane region" description="Helical" evidence="1">
    <location>
        <begin position="150"/>
        <end position="169"/>
    </location>
</feature>
<evidence type="ECO:0000256" key="1">
    <source>
        <dbReference type="SAM" id="Phobius"/>
    </source>
</evidence>
<keyword evidence="1" id="KW-0812">Transmembrane</keyword>
<evidence type="ECO:0000313" key="2">
    <source>
        <dbReference type="EMBL" id="KAK5832617.1"/>
    </source>
</evidence>
<keyword evidence="1" id="KW-1133">Transmembrane helix</keyword>
<feature type="transmembrane region" description="Helical" evidence="1">
    <location>
        <begin position="116"/>
        <end position="138"/>
    </location>
</feature>
<dbReference type="PANTHER" id="PTHR34950:SF2">
    <property type="entry name" value="OS10G0364900 PROTEIN"/>
    <property type="match status" value="1"/>
</dbReference>
<dbReference type="EMBL" id="JARKNE010000005">
    <property type="protein sequence ID" value="KAK5832617.1"/>
    <property type="molecule type" value="Genomic_DNA"/>
</dbReference>
<dbReference type="Proteomes" id="UP001358586">
    <property type="component" value="Chromosome 5"/>
</dbReference>
<organism evidence="2 3">
    <name type="scientific">Gossypium arboreum</name>
    <name type="common">Tree cotton</name>
    <name type="synonym">Gossypium nanking</name>
    <dbReference type="NCBI Taxonomy" id="29729"/>
    <lineage>
        <taxon>Eukaryota</taxon>
        <taxon>Viridiplantae</taxon>
        <taxon>Streptophyta</taxon>
        <taxon>Embryophyta</taxon>
        <taxon>Tracheophyta</taxon>
        <taxon>Spermatophyta</taxon>
        <taxon>Magnoliopsida</taxon>
        <taxon>eudicotyledons</taxon>
        <taxon>Gunneridae</taxon>
        <taxon>Pentapetalae</taxon>
        <taxon>rosids</taxon>
        <taxon>malvids</taxon>
        <taxon>Malvales</taxon>
        <taxon>Malvaceae</taxon>
        <taxon>Malvoideae</taxon>
        <taxon>Gossypium</taxon>
    </lineage>
</organism>
<gene>
    <name evidence="2" type="ORF">PVK06_016419</name>
</gene>
<accession>A0ABR0Q084</accession>
<reference evidence="2 3" key="1">
    <citation type="submission" date="2023-03" db="EMBL/GenBank/DDBJ databases">
        <title>WGS of Gossypium arboreum.</title>
        <authorList>
            <person name="Yu D."/>
        </authorList>
    </citation>
    <scope>NUCLEOTIDE SEQUENCE [LARGE SCALE GENOMIC DNA]</scope>
    <source>
        <tissue evidence="2">Leaf</tissue>
    </source>
</reference>
<protein>
    <submittedName>
        <fullName evidence="2">Uncharacterized protein</fullName>
    </submittedName>
</protein>
<dbReference type="PANTHER" id="PTHR34950">
    <property type="entry name" value="OS04G0457400 PROTEIN"/>
    <property type="match status" value="1"/>
</dbReference>
<keyword evidence="3" id="KW-1185">Reference proteome</keyword>
<evidence type="ECO:0000313" key="3">
    <source>
        <dbReference type="Proteomes" id="UP001358586"/>
    </source>
</evidence>
<name>A0ABR0Q084_GOSAR</name>
<sequence length="174" mass="19240">MAMVGGGGLVEAYVMLSLCKEKMKEMEKRETKTDDNKVFVIEKEVTTTGCFFWVSKKTRSSKCYRSTFLQNPGPCAHGVGVHLSAASVLVARWFTVPNALVWVFSGLLAEACYARFGVVIVSIVGRTMVSGFYALMLLSLAFRNLMVTSFMPSCLCFIPVCAYAYNIFLHLGNI</sequence>
<proteinExistence type="predicted"/>
<feature type="transmembrane region" description="Helical" evidence="1">
    <location>
        <begin position="90"/>
        <end position="109"/>
    </location>
</feature>
<comment type="caution">
    <text evidence="2">The sequence shown here is derived from an EMBL/GenBank/DDBJ whole genome shotgun (WGS) entry which is preliminary data.</text>
</comment>
<keyword evidence="1" id="KW-0472">Membrane</keyword>